<dbReference type="GO" id="GO:0015074">
    <property type="term" value="P:DNA integration"/>
    <property type="evidence" value="ECO:0007669"/>
    <property type="project" value="UniProtKB-KW"/>
</dbReference>
<dbReference type="CDD" id="cd01189">
    <property type="entry name" value="INT_ICEBs1_C_like"/>
    <property type="match status" value="1"/>
</dbReference>
<dbReference type="RefSeq" id="WP_196193333.1">
    <property type="nucleotide sequence ID" value="NZ_JADPRT010000003.1"/>
</dbReference>
<proteinExistence type="predicted"/>
<reference evidence="7" key="1">
    <citation type="submission" date="2020-11" db="EMBL/GenBank/DDBJ databases">
        <title>Isolation and identification of active actinomycetes.</title>
        <authorList>
            <person name="Yu B."/>
        </authorList>
    </citation>
    <scope>NUCLEOTIDE SEQUENCE</scope>
    <source>
        <strain evidence="7">NEAU-YB345</strain>
    </source>
</reference>
<organism evidence="7 8">
    <name type="scientific">Streptacidiphilus fuscans</name>
    <dbReference type="NCBI Taxonomy" id="2789292"/>
    <lineage>
        <taxon>Bacteria</taxon>
        <taxon>Bacillati</taxon>
        <taxon>Actinomycetota</taxon>
        <taxon>Actinomycetes</taxon>
        <taxon>Kitasatosporales</taxon>
        <taxon>Streptomycetaceae</taxon>
        <taxon>Streptacidiphilus</taxon>
    </lineage>
</organism>
<evidence type="ECO:0000259" key="6">
    <source>
        <dbReference type="PROSITE" id="PS51900"/>
    </source>
</evidence>
<dbReference type="InterPro" id="IPR050090">
    <property type="entry name" value="Tyrosine_recombinase_XerCD"/>
</dbReference>
<keyword evidence="1" id="KW-0229">DNA integration</keyword>
<keyword evidence="3" id="KW-0233">DNA recombination</keyword>
<accession>A0A931B776</accession>
<dbReference type="InterPro" id="IPR013762">
    <property type="entry name" value="Integrase-like_cat_sf"/>
</dbReference>
<keyword evidence="8" id="KW-1185">Reference proteome</keyword>
<gene>
    <name evidence="7" type="ORF">I2501_09005</name>
</gene>
<dbReference type="InterPro" id="IPR044068">
    <property type="entry name" value="CB"/>
</dbReference>
<dbReference type="Gene3D" id="1.10.443.10">
    <property type="entry name" value="Intergrase catalytic core"/>
    <property type="match status" value="1"/>
</dbReference>
<keyword evidence="2 4" id="KW-0238">DNA-binding</keyword>
<evidence type="ECO:0000256" key="3">
    <source>
        <dbReference type="ARBA" id="ARBA00023172"/>
    </source>
</evidence>
<dbReference type="EMBL" id="JADPRT010000003">
    <property type="protein sequence ID" value="MBF9068175.1"/>
    <property type="molecule type" value="Genomic_DNA"/>
</dbReference>
<feature type="domain" description="Tyr recombinase" evidence="5">
    <location>
        <begin position="172"/>
        <end position="370"/>
    </location>
</feature>
<protein>
    <submittedName>
        <fullName evidence="7">Site-specific integrase</fullName>
    </submittedName>
</protein>
<dbReference type="Gene3D" id="1.10.150.130">
    <property type="match status" value="1"/>
</dbReference>
<dbReference type="InterPro" id="IPR002104">
    <property type="entry name" value="Integrase_catalytic"/>
</dbReference>
<dbReference type="SUPFAM" id="SSF56349">
    <property type="entry name" value="DNA breaking-rejoining enzymes"/>
    <property type="match status" value="1"/>
</dbReference>
<dbReference type="InterPro" id="IPR004107">
    <property type="entry name" value="Integrase_SAM-like_N"/>
</dbReference>
<evidence type="ECO:0000256" key="4">
    <source>
        <dbReference type="PROSITE-ProRule" id="PRU01248"/>
    </source>
</evidence>
<dbReference type="InterPro" id="IPR010998">
    <property type="entry name" value="Integrase_recombinase_N"/>
</dbReference>
<dbReference type="Pfam" id="PF00589">
    <property type="entry name" value="Phage_integrase"/>
    <property type="match status" value="1"/>
</dbReference>
<evidence type="ECO:0000259" key="5">
    <source>
        <dbReference type="PROSITE" id="PS51898"/>
    </source>
</evidence>
<evidence type="ECO:0000256" key="1">
    <source>
        <dbReference type="ARBA" id="ARBA00022908"/>
    </source>
</evidence>
<evidence type="ECO:0000313" key="7">
    <source>
        <dbReference type="EMBL" id="MBF9068175.1"/>
    </source>
</evidence>
<comment type="caution">
    <text evidence="7">The sequence shown here is derived from an EMBL/GenBank/DDBJ whole genome shotgun (WGS) entry which is preliminary data.</text>
</comment>
<evidence type="ECO:0000256" key="2">
    <source>
        <dbReference type="ARBA" id="ARBA00023125"/>
    </source>
</evidence>
<dbReference type="Proteomes" id="UP000657385">
    <property type="component" value="Unassembled WGS sequence"/>
</dbReference>
<dbReference type="InterPro" id="IPR011010">
    <property type="entry name" value="DNA_brk_join_enz"/>
</dbReference>
<dbReference type="PANTHER" id="PTHR30349:SF91">
    <property type="entry name" value="INTA PROTEIN"/>
    <property type="match status" value="1"/>
</dbReference>
<dbReference type="GO" id="GO:0006310">
    <property type="term" value="P:DNA recombination"/>
    <property type="evidence" value="ECO:0007669"/>
    <property type="project" value="UniProtKB-KW"/>
</dbReference>
<feature type="domain" description="Core-binding (CB)" evidence="6">
    <location>
        <begin position="68"/>
        <end position="151"/>
    </location>
</feature>
<dbReference type="AlphaFoldDB" id="A0A931B776"/>
<dbReference type="GO" id="GO:0003677">
    <property type="term" value="F:DNA binding"/>
    <property type="evidence" value="ECO:0007669"/>
    <property type="project" value="UniProtKB-UniRule"/>
</dbReference>
<name>A0A931B776_9ACTN</name>
<dbReference type="Pfam" id="PF14659">
    <property type="entry name" value="Phage_int_SAM_3"/>
    <property type="match status" value="1"/>
</dbReference>
<dbReference type="PROSITE" id="PS51900">
    <property type="entry name" value="CB"/>
    <property type="match status" value="1"/>
</dbReference>
<evidence type="ECO:0000313" key="8">
    <source>
        <dbReference type="Proteomes" id="UP000657385"/>
    </source>
</evidence>
<dbReference type="PROSITE" id="PS51898">
    <property type="entry name" value="TYR_RECOMBINASE"/>
    <property type="match status" value="1"/>
</dbReference>
<sequence>MAKRRPNGSGSITRRADGTYEARTYVTTTEGLRKRVSAYGKTYDEADEKLSKLKEQESKGVPTPDKAWTVADFLNYWLEQVIRPNLRFNTTSKYEIMIRLYLIPRLGKKKLVKLSVKDIRVFLAQLRHDEVGDSTRQECMKVLRNALNAAMREELLLRNVAVLVGIPSAESKEIIPWSAEEAIGFLRSARPHRLYAAFVLALVLGLRRGELLGLRWIDLDIGQGVAHPRKQVQRKTGVGLVHVDLKTDSSKAALPLPLLCVEALGERRRLQELERARAGMDWSELDLVFSTETGGLLDPDHFSQTFQRRVKRSKLRRVRLHDTRHTCGSLLAWLGVHPSDAQKILRHSQITTTLEIYTHVTTETQRAAAAKVSAKLRDGLNGR</sequence>
<dbReference type="PANTHER" id="PTHR30349">
    <property type="entry name" value="PHAGE INTEGRASE-RELATED"/>
    <property type="match status" value="1"/>
</dbReference>